<dbReference type="Proteomes" id="UP000707451">
    <property type="component" value="Unassembled WGS sequence"/>
</dbReference>
<sequence>MLMLGNISSSHVSAVASAPDADSEATEGDLKTPRHKRSPRKVTILEVEFSAESGSDYVDSKPSSGRSSLNSIDFLPIDHLVGPGTTSSRITTNNRLVIDHVDVSQALLDARRSLIKKQSELKDISGLLTLNFIFDAAFLKKHVPKDGQASLLSVSIPTVPDEEKKLLFDCSEFVASHSFLDSKKHVRNRILLRHYTEKSNLRQQCTSYPMPSSSWLVQNEVTYTQAIVKGVIIEYDEFAVVIADIKKPGAMDDDIQGDQWRLPCMQNLMLDRMPSAGVTDPKVVGFLLRVGNRT</sequence>
<protein>
    <submittedName>
        <fullName evidence="2">Uncharacterized protein</fullName>
    </submittedName>
</protein>
<comment type="caution">
    <text evidence="2">The sequence shown here is derived from an EMBL/GenBank/DDBJ whole genome shotgun (WGS) entry which is preliminary data.</text>
</comment>
<dbReference type="EMBL" id="JAHRHY010000014">
    <property type="protein sequence ID" value="KAG9064050.1"/>
    <property type="molecule type" value="Genomic_DNA"/>
</dbReference>
<accession>A0A9P7XMI8</accession>
<feature type="region of interest" description="Disordered" evidence="1">
    <location>
        <begin position="13"/>
        <end position="39"/>
    </location>
</feature>
<proteinExistence type="predicted"/>
<keyword evidence="3" id="KW-1185">Reference proteome</keyword>
<evidence type="ECO:0000256" key="1">
    <source>
        <dbReference type="SAM" id="MobiDB-lite"/>
    </source>
</evidence>
<dbReference type="AlphaFoldDB" id="A0A9P7XMI8"/>
<evidence type="ECO:0000313" key="3">
    <source>
        <dbReference type="Proteomes" id="UP000707451"/>
    </source>
</evidence>
<organism evidence="2 3">
    <name type="scientific">Linnemannia hyalina</name>
    <dbReference type="NCBI Taxonomy" id="64524"/>
    <lineage>
        <taxon>Eukaryota</taxon>
        <taxon>Fungi</taxon>
        <taxon>Fungi incertae sedis</taxon>
        <taxon>Mucoromycota</taxon>
        <taxon>Mortierellomycotina</taxon>
        <taxon>Mortierellomycetes</taxon>
        <taxon>Mortierellales</taxon>
        <taxon>Mortierellaceae</taxon>
        <taxon>Linnemannia</taxon>
    </lineage>
</organism>
<name>A0A9P7XMI8_9FUNG</name>
<evidence type="ECO:0000313" key="2">
    <source>
        <dbReference type="EMBL" id="KAG9064050.1"/>
    </source>
</evidence>
<dbReference type="OrthoDB" id="2440396at2759"/>
<gene>
    <name evidence="2" type="ORF">KI688_003229</name>
</gene>
<reference evidence="2" key="1">
    <citation type="submission" date="2021-06" db="EMBL/GenBank/DDBJ databases">
        <title>Genome Sequence of Mortierella hyaline Strain SCG-10, a Cold-Adapted, Nitrate-Reducing Fungus Isolated from Soil in Minnesota, USA.</title>
        <authorList>
            <person name="Aldossari N."/>
        </authorList>
    </citation>
    <scope>NUCLEOTIDE SEQUENCE</scope>
    <source>
        <strain evidence="2">SCG-10</strain>
    </source>
</reference>